<dbReference type="Proteomes" id="UP000064525">
    <property type="component" value="Chromosome I"/>
</dbReference>
<evidence type="ECO:0000313" key="1">
    <source>
        <dbReference type="EMBL" id="CUU41001.1"/>
    </source>
</evidence>
<sequence>MALWEILKTFKILHNSMWFKPSFKSFCIESALTCFCI</sequence>
<accession>A0A0S4PXI2</accession>
<name>A0A0S4PXI2_9HELI</name>
<dbReference type="AlphaFoldDB" id="A0A0S4PXI2"/>
<organism evidence="1 2">
    <name type="scientific">Helicobacter typhlonius</name>
    <dbReference type="NCBI Taxonomy" id="76936"/>
    <lineage>
        <taxon>Bacteria</taxon>
        <taxon>Pseudomonadati</taxon>
        <taxon>Campylobacterota</taxon>
        <taxon>Epsilonproteobacteria</taxon>
        <taxon>Campylobacterales</taxon>
        <taxon>Helicobacteraceae</taxon>
        <taxon>Helicobacter</taxon>
    </lineage>
</organism>
<gene>
    <name evidence="1" type="ORF">BN2458_PEG2118</name>
</gene>
<reference evidence="2" key="1">
    <citation type="submission" date="2015-11" db="EMBL/GenBank/DDBJ databases">
        <authorList>
            <person name="Anvar S.Y."/>
        </authorList>
    </citation>
    <scope>NUCLEOTIDE SEQUENCE [LARGE SCALE GENOMIC DNA]</scope>
</reference>
<proteinExistence type="predicted"/>
<evidence type="ECO:0000313" key="2">
    <source>
        <dbReference type="Proteomes" id="UP000064525"/>
    </source>
</evidence>
<dbReference type="KEGG" id="hty:BN2458_PEG2118"/>
<dbReference type="PATRIC" id="fig|76936.10.peg.2067"/>
<protein>
    <submittedName>
        <fullName evidence="1">Uncharacterized protein</fullName>
    </submittedName>
</protein>
<dbReference type="EMBL" id="LN907858">
    <property type="protein sequence ID" value="CUU41001.1"/>
    <property type="molecule type" value="Genomic_DNA"/>
</dbReference>